<accession>A0AAV7KK33</accession>
<dbReference type="GO" id="GO:0003677">
    <property type="term" value="F:DNA binding"/>
    <property type="evidence" value="ECO:0007669"/>
    <property type="project" value="InterPro"/>
</dbReference>
<dbReference type="AlphaFoldDB" id="A0AAV7KK33"/>
<evidence type="ECO:0000259" key="2">
    <source>
        <dbReference type="Pfam" id="PF00292"/>
    </source>
</evidence>
<keyword evidence="4" id="KW-1185">Reference proteome</keyword>
<dbReference type="GO" id="GO:0006355">
    <property type="term" value="P:regulation of DNA-templated transcription"/>
    <property type="evidence" value="ECO:0007669"/>
    <property type="project" value="InterPro"/>
</dbReference>
<dbReference type="InterPro" id="IPR001523">
    <property type="entry name" value="Paired_dom"/>
</dbReference>
<dbReference type="PANTHER" id="PTHR46068">
    <property type="entry name" value="PROTEIN CBG27172"/>
    <property type="match status" value="1"/>
</dbReference>
<dbReference type="SUPFAM" id="SSF46689">
    <property type="entry name" value="Homeodomain-like"/>
    <property type="match status" value="1"/>
</dbReference>
<dbReference type="PANTHER" id="PTHR46068:SF1">
    <property type="entry name" value="TRANSPOSASE IS30-LIKE HTH DOMAIN-CONTAINING PROTEIN"/>
    <property type="match status" value="1"/>
</dbReference>
<dbReference type="InterPro" id="IPR009057">
    <property type="entry name" value="Homeodomain-like_sf"/>
</dbReference>
<dbReference type="Proteomes" id="UP001165289">
    <property type="component" value="Unassembled WGS sequence"/>
</dbReference>
<dbReference type="InterPro" id="IPR036388">
    <property type="entry name" value="WH-like_DNA-bd_sf"/>
</dbReference>
<name>A0AAV7KK33_9METZ</name>
<organism evidence="3 4">
    <name type="scientific">Oopsacas minuta</name>
    <dbReference type="NCBI Taxonomy" id="111878"/>
    <lineage>
        <taxon>Eukaryota</taxon>
        <taxon>Metazoa</taxon>
        <taxon>Porifera</taxon>
        <taxon>Hexactinellida</taxon>
        <taxon>Hexasterophora</taxon>
        <taxon>Lyssacinosida</taxon>
        <taxon>Leucopsacidae</taxon>
        <taxon>Oopsacas</taxon>
    </lineage>
</organism>
<feature type="domain" description="Paired" evidence="2">
    <location>
        <begin position="3"/>
        <end position="76"/>
    </location>
</feature>
<comment type="caution">
    <text evidence="3">The sequence shown here is derived from an EMBL/GenBank/DDBJ whole genome shotgun (WGS) entry which is preliminary data.</text>
</comment>
<reference evidence="3 4" key="1">
    <citation type="journal article" date="2023" name="BMC Biol.">
        <title>The compact genome of the sponge Oopsacas minuta (Hexactinellida) is lacking key metazoan core genes.</title>
        <authorList>
            <person name="Santini S."/>
            <person name="Schenkelaars Q."/>
            <person name="Jourda C."/>
            <person name="Duchesne M."/>
            <person name="Belahbib H."/>
            <person name="Rocher C."/>
            <person name="Selva M."/>
            <person name="Riesgo A."/>
            <person name="Vervoort M."/>
            <person name="Leys S.P."/>
            <person name="Kodjabachian L."/>
            <person name="Le Bivic A."/>
            <person name="Borchiellini C."/>
            <person name="Claverie J.M."/>
            <person name="Renard E."/>
        </authorList>
    </citation>
    <scope>NUCLEOTIDE SEQUENCE [LARGE SCALE GENOMIC DNA]</scope>
    <source>
        <strain evidence="3">SPO-2</strain>
    </source>
</reference>
<evidence type="ECO:0000256" key="1">
    <source>
        <dbReference type="ARBA" id="ARBA00022724"/>
    </source>
</evidence>
<dbReference type="Gene3D" id="1.10.10.10">
    <property type="entry name" value="Winged helix-like DNA-binding domain superfamily/Winged helix DNA-binding domain"/>
    <property type="match status" value="1"/>
</dbReference>
<evidence type="ECO:0000313" key="3">
    <source>
        <dbReference type="EMBL" id="KAI6661812.1"/>
    </source>
</evidence>
<proteinExistence type="predicted"/>
<keyword evidence="1" id="KW-0563">Paired box</keyword>
<evidence type="ECO:0000313" key="4">
    <source>
        <dbReference type="Proteomes" id="UP001165289"/>
    </source>
</evidence>
<dbReference type="EMBL" id="JAKMXF010000006">
    <property type="protein sequence ID" value="KAI6661812.1"/>
    <property type="molecule type" value="Genomic_DNA"/>
</dbReference>
<protein>
    <recommendedName>
        <fullName evidence="2">Paired domain-containing protein</fullName>
    </recommendedName>
</protein>
<gene>
    <name evidence="3" type="ORF">LOD99_9819</name>
</gene>
<sequence>MESKRSAVIQLFEAGNTKSQIVRLLKTNKMFISRTLSRYNDTGSIADRTRPGRPRTVRTFSVTKNVSQRIRRNPSRSIRKMAKEMNTNRESMRRLVRNDLGMKAYKLRKRQFLTQLNKQKRLKRCKAKIFRFTDGRHKQIFFSDEKLFTVNRL</sequence>
<dbReference type="Pfam" id="PF00292">
    <property type="entry name" value="PAX"/>
    <property type="match status" value="1"/>
</dbReference>